<dbReference type="Proteomes" id="UP001066276">
    <property type="component" value="Chromosome 7"/>
</dbReference>
<dbReference type="AlphaFoldDB" id="A0AAV7PEE1"/>
<proteinExistence type="predicted"/>
<sequence length="171" mass="18731">MTRRNLNMGKSCLPCYGAGALKSGAMYLAGRRGKNGRRTVLRVHKAADPVLPHEEKLPAVLRCRSSESQRRLIGRGWLAALIRCHGAPRRTGAEPPSQQVWETPETQPGSVCTGAGARATKRSTQAGSVWVRGSVWPLDLELAMEILFRLQGRVARGERSPYSSSWCSFSS</sequence>
<organism evidence="2 3">
    <name type="scientific">Pleurodeles waltl</name>
    <name type="common">Iberian ribbed newt</name>
    <dbReference type="NCBI Taxonomy" id="8319"/>
    <lineage>
        <taxon>Eukaryota</taxon>
        <taxon>Metazoa</taxon>
        <taxon>Chordata</taxon>
        <taxon>Craniata</taxon>
        <taxon>Vertebrata</taxon>
        <taxon>Euteleostomi</taxon>
        <taxon>Amphibia</taxon>
        <taxon>Batrachia</taxon>
        <taxon>Caudata</taxon>
        <taxon>Salamandroidea</taxon>
        <taxon>Salamandridae</taxon>
        <taxon>Pleurodelinae</taxon>
        <taxon>Pleurodeles</taxon>
    </lineage>
</organism>
<evidence type="ECO:0000256" key="1">
    <source>
        <dbReference type="SAM" id="MobiDB-lite"/>
    </source>
</evidence>
<keyword evidence="3" id="KW-1185">Reference proteome</keyword>
<gene>
    <name evidence="2" type="ORF">NDU88_004543</name>
</gene>
<dbReference type="EMBL" id="JANPWB010000011">
    <property type="protein sequence ID" value="KAJ1126134.1"/>
    <property type="molecule type" value="Genomic_DNA"/>
</dbReference>
<feature type="compositionally biased region" description="Polar residues" evidence="1">
    <location>
        <begin position="96"/>
        <end position="110"/>
    </location>
</feature>
<reference evidence="2" key="1">
    <citation type="journal article" date="2022" name="bioRxiv">
        <title>Sequencing and chromosome-scale assembly of the giantPleurodeles waltlgenome.</title>
        <authorList>
            <person name="Brown T."/>
            <person name="Elewa A."/>
            <person name="Iarovenko S."/>
            <person name="Subramanian E."/>
            <person name="Araus A.J."/>
            <person name="Petzold A."/>
            <person name="Susuki M."/>
            <person name="Suzuki K.-i.T."/>
            <person name="Hayashi T."/>
            <person name="Toyoda A."/>
            <person name="Oliveira C."/>
            <person name="Osipova E."/>
            <person name="Leigh N.D."/>
            <person name="Simon A."/>
            <person name="Yun M.H."/>
        </authorList>
    </citation>
    <scope>NUCLEOTIDE SEQUENCE</scope>
    <source>
        <strain evidence="2">20211129_DDA</strain>
        <tissue evidence="2">Liver</tissue>
    </source>
</reference>
<evidence type="ECO:0000313" key="3">
    <source>
        <dbReference type="Proteomes" id="UP001066276"/>
    </source>
</evidence>
<name>A0AAV7PEE1_PLEWA</name>
<feature type="region of interest" description="Disordered" evidence="1">
    <location>
        <begin position="89"/>
        <end position="119"/>
    </location>
</feature>
<evidence type="ECO:0000313" key="2">
    <source>
        <dbReference type="EMBL" id="KAJ1126134.1"/>
    </source>
</evidence>
<accession>A0AAV7PEE1</accession>
<protein>
    <submittedName>
        <fullName evidence="2">Uncharacterized protein</fullName>
    </submittedName>
</protein>
<comment type="caution">
    <text evidence="2">The sequence shown here is derived from an EMBL/GenBank/DDBJ whole genome shotgun (WGS) entry which is preliminary data.</text>
</comment>